<proteinExistence type="predicted"/>
<dbReference type="InParanoid" id="D2VJV3"/>
<name>D2VJV3_NAEGR</name>
<gene>
    <name evidence="2" type="ORF">NAEGRDRAFT_50147</name>
</gene>
<feature type="domain" description="Ubiquitin-like" evidence="1">
    <location>
        <begin position="227"/>
        <end position="299"/>
    </location>
</feature>
<dbReference type="InterPro" id="IPR000626">
    <property type="entry name" value="Ubiquitin-like_dom"/>
</dbReference>
<dbReference type="AlphaFoldDB" id="D2VJV3"/>
<dbReference type="KEGG" id="ngr:NAEGRDRAFT_50147"/>
<organism evidence="3">
    <name type="scientific">Naegleria gruberi</name>
    <name type="common">Amoeba</name>
    <dbReference type="NCBI Taxonomy" id="5762"/>
    <lineage>
        <taxon>Eukaryota</taxon>
        <taxon>Discoba</taxon>
        <taxon>Heterolobosea</taxon>
        <taxon>Tetramitia</taxon>
        <taxon>Eutetramitia</taxon>
        <taxon>Vahlkampfiidae</taxon>
        <taxon>Naegleria</taxon>
    </lineage>
</organism>
<evidence type="ECO:0000313" key="3">
    <source>
        <dbReference type="Proteomes" id="UP000006671"/>
    </source>
</evidence>
<dbReference type="Proteomes" id="UP000006671">
    <property type="component" value="Unassembled WGS sequence"/>
</dbReference>
<dbReference type="Pfam" id="PF00240">
    <property type="entry name" value="ubiquitin"/>
    <property type="match status" value="1"/>
</dbReference>
<sequence length="299" mass="34716">MAAQQQFSYGVWSLIFSMLEPFDKRSNEENLIMENIKSWTCCRSRSRSIHDGLKYGITRLDLSGCVSLPRKKMVARAINQIVNANSVTSNGVMIKTYERCSWNDEALINSSDLLRMELERQDKICELLVKYLIENFACLTELNLNGLHRLRQDQLESISFNELKSLSISHCRNVKQLNLDKFGKLERISIHVSQIELRINLLEQIANKENENSERIPELVVDDEGGYEVIIRNWLSQATIPIHIYIDYSYRTIDLERVCERSRDVSMIKLIFAGKALENERYLVDYSITKGTTLHYVKP</sequence>
<reference evidence="2 3" key="1">
    <citation type="journal article" date="2010" name="Cell">
        <title>The genome of Naegleria gruberi illuminates early eukaryotic versatility.</title>
        <authorList>
            <person name="Fritz-Laylin L.K."/>
            <person name="Prochnik S.E."/>
            <person name="Ginger M.L."/>
            <person name="Dacks J.B."/>
            <person name="Carpenter M.L."/>
            <person name="Field M.C."/>
            <person name="Kuo A."/>
            <person name="Paredez A."/>
            <person name="Chapman J."/>
            <person name="Pham J."/>
            <person name="Shu S."/>
            <person name="Neupane R."/>
            <person name="Cipriano M."/>
            <person name="Mancuso J."/>
            <person name="Tu H."/>
            <person name="Salamov A."/>
            <person name="Lindquist E."/>
            <person name="Shapiro H."/>
            <person name="Lucas S."/>
            <person name="Grigoriev I.V."/>
            <person name="Cande W.Z."/>
            <person name="Fulton C."/>
            <person name="Rokhsar D.S."/>
            <person name="Dawson S.C."/>
        </authorList>
    </citation>
    <scope>NUCLEOTIDE SEQUENCE [LARGE SCALE GENOMIC DNA]</scope>
    <source>
        <strain evidence="2 3">NEG-M</strain>
    </source>
</reference>
<dbReference type="SUPFAM" id="SSF54236">
    <property type="entry name" value="Ubiquitin-like"/>
    <property type="match status" value="1"/>
</dbReference>
<dbReference type="PROSITE" id="PS50053">
    <property type="entry name" value="UBIQUITIN_2"/>
    <property type="match status" value="1"/>
</dbReference>
<protein>
    <submittedName>
        <fullName evidence="2">Predicted protein</fullName>
    </submittedName>
</protein>
<evidence type="ECO:0000259" key="1">
    <source>
        <dbReference type="PROSITE" id="PS50053"/>
    </source>
</evidence>
<dbReference type="VEuPathDB" id="AmoebaDB:NAEGRDRAFT_50147"/>
<dbReference type="Gene3D" id="3.10.20.90">
    <property type="entry name" value="Phosphatidylinositol 3-kinase Catalytic Subunit, Chain A, domain 1"/>
    <property type="match status" value="1"/>
</dbReference>
<keyword evidence="3" id="KW-1185">Reference proteome</keyword>
<dbReference type="InterPro" id="IPR029071">
    <property type="entry name" value="Ubiquitin-like_domsf"/>
</dbReference>
<dbReference type="RefSeq" id="XP_002675498.1">
    <property type="nucleotide sequence ID" value="XM_002675452.1"/>
</dbReference>
<evidence type="ECO:0000313" key="2">
    <source>
        <dbReference type="EMBL" id="EFC42754.1"/>
    </source>
</evidence>
<dbReference type="EMBL" id="GG738877">
    <property type="protein sequence ID" value="EFC42754.1"/>
    <property type="molecule type" value="Genomic_DNA"/>
</dbReference>
<accession>D2VJV3</accession>
<dbReference type="GeneID" id="8852060"/>